<dbReference type="GeneID" id="14893841"/>
<dbReference type="InterPro" id="IPR052159">
    <property type="entry name" value="Competence_DNA_uptake"/>
</dbReference>
<dbReference type="RefSeq" id="XP_004261756.1">
    <property type="nucleotide sequence ID" value="XM_004261708.1"/>
</dbReference>
<gene>
    <name evidence="1" type="ORF">EIN_251390</name>
</gene>
<keyword evidence="2" id="KW-1185">Reference proteome</keyword>
<sequence length="321" mass="35862">YVAKRLEEILGKKEIDVLVLTHVHIDHHGGYKRGGIWSLIENYGFTFKKYVDRDIGTYNGKHFSDCDKDTIDWKYVGSSSSTAVQWVCYATSSIDKTKLSSIREIAQSCSTTQIQPPDANSEIQIIMHDALGVNRPKGDPVAANLIDDPEPPNENDYSICLRVKYGNFVYATCGDLDGTFITSPSLHYYDDIESPTAPMMGEVDLMNVNHHGSEYSSNENWTQTLKPTVSVISCGLNNKFNHPHINAMTRINEISENIFLTNDCYAPSTDPFPNAVKVNGDVIVIVPENGTRFLVKNQDATIVKTYVIKKNKAAKTKCKEL</sequence>
<dbReference type="PANTHER" id="PTHR30619:SF1">
    <property type="entry name" value="RECOMBINATION PROTEIN 2"/>
    <property type="match status" value="1"/>
</dbReference>
<dbReference type="KEGG" id="eiv:EIN_251390"/>
<evidence type="ECO:0000313" key="2">
    <source>
        <dbReference type="Proteomes" id="UP000014680"/>
    </source>
</evidence>
<dbReference type="VEuPathDB" id="AmoebaDB:EIN_251390"/>
<name>A0A0A1UEH9_ENTIV</name>
<proteinExistence type="predicted"/>
<dbReference type="Gene3D" id="3.60.15.10">
    <property type="entry name" value="Ribonuclease Z/Hydroxyacylglutathione hydrolase-like"/>
    <property type="match status" value="1"/>
</dbReference>
<evidence type="ECO:0000313" key="1">
    <source>
        <dbReference type="EMBL" id="ELP94985.1"/>
    </source>
</evidence>
<dbReference type="EMBL" id="KB206169">
    <property type="protein sequence ID" value="ELP94985.1"/>
    <property type="molecule type" value="Genomic_DNA"/>
</dbReference>
<dbReference type="AlphaFoldDB" id="A0A0A1UEH9"/>
<dbReference type="SUPFAM" id="SSF56281">
    <property type="entry name" value="Metallo-hydrolase/oxidoreductase"/>
    <property type="match status" value="1"/>
</dbReference>
<protein>
    <submittedName>
        <fullName evidence="1">Competence protein comec, putative</fullName>
    </submittedName>
</protein>
<dbReference type="Proteomes" id="UP000014680">
    <property type="component" value="Unassembled WGS sequence"/>
</dbReference>
<accession>A0A0A1UEH9</accession>
<dbReference type="InterPro" id="IPR036866">
    <property type="entry name" value="RibonucZ/Hydroxyglut_hydro"/>
</dbReference>
<feature type="non-terminal residue" evidence="1">
    <location>
        <position position="1"/>
    </location>
</feature>
<dbReference type="OrthoDB" id="30383at2759"/>
<dbReference type="PANTHER" id="PTHR30619">
    <property type="entry name" value="DNA INTERNALIZATION/COMPETENCE PROTEIN COMEC/REC2"/>
    <property type="match status" value="1"/>
</dbReference>
<reference evidence="1 2" key="1">
    <citation type="submission" date="2012-10" db="EMBL/GenBank/DDBJ databases">
        <authorList>
            <person name="Zafar N."/>
            <person name="Inman J."/>
            <person name="Hall N."/>
            <person name="Lorenzi H."/>
            <person name="Caler E."/>
        </authorList>
    </citation>
    <scope>NUCLEOTIDE SEQUENCE [LARGE SCALE GENOMIC DNA]</scope>
    <source>
        <strain evidence="1 2">IP1</strain>
    </source>
</reference>
<organism evidence="1 2">
    <name type="scientific">Entamoeba invadens IP1</name>
    <dbReference type="NCBI Taxonomy" id="370355"/>
    <lineage>
        <taxon>Eukaryota</taxon>
        <taxon>Amoebozoa</taxon>
        <taxon>Evosea</taxon>
        <taxon>Archamoebae</taxon>
        <taxon>Mastigamoebida</taxon>
        <taxon>Entamoebidae</taxon>
        <taxon>Entamoeba</taxon>
    </lineage>
</organism>